<gene>
    <name evidence="7" type="primary">mutS_2</name>
    <name evidence="7" type="ORF">ERS852429_04036</name>
    <name evidence="8" type="ORF">GKD68_16710</name>
</gene>
<dbReference type="EMBL" id="WKNE01000015">
    <property type="protein sequence ID" value="MRZ56351.1"/>
    <property type="molecule type" value="Genomic_DNA"/>
</dbReference>
<name>A0A173VZ78_PARDI</name>
<dbReference type="SUPFAM" id="SSF48334">
    <property type="entry name" value="DNA repair protein MutS, domain III"/>
    <property type="match status" value="1"/>
</dbReference>
<keyword evidence="1" id="KW-0547">Nucleotide-binding</keyword>
<organism evidence="7 9">
    <name type="scientific">Parabacteroides distasonis</name>
    <dbReference type="NCBI Taxonomy" id="823"/>
    <lineage>
        <taxon>Bacteria</taxon>
        <taxon>Pseudomonadati</taxon>
        <taxon>Bacteroidota</taxon>
        <taxon>Bacteroidia</taxon>
        <taxon>Bacteroidales</taxon>
        <taxon>Tannerellaceae</taxon>
        <taxon>Parabacteroides</taxon>
    </lineage>
</organism>
<dbReference type="GO" id="GO:0005829">
    <property type="term" value="C:cytosol"/>
    <property type="evidence" value="ECO:0007669"/>
    <property type="project" value="TreeGrafter"/>
</dbReference>
<evidence type="ECO:0000313" key="10">
    <source>
        <dbReference type="Proteomes" id="UP000432516"/>
    </source>
</evidence>
<dbReference type="Proteomes" id="UP000095591">
    <property type="component" value="Unassembled WGS sequence"/>
</dbReference>
<dbReference type="Gene3D" id="1.10.1420.10">
    <property type="match status" value="1"/>
</dbReference>
<dbReference type="RefSeq" id="WP_009276804.1">
    <property type="nucleotide sequence ID" value="NZ_CDRH01000266.1"/>
</dbReference>
<evidence type="ECO:0000256" key="3">
    <source>
        <dbReference type="ARBA" id="ARBA00023125"/>
    </source>
</evidence>
<accession>A0A173VZ78</accession>
<evidence type="ECO:0000259" key="5">
    <source>
        <dbReference type="SMART" id="SM00533"/>
    </source>
</evidence>
<sequence>MEEIYSYYKENIDAYTRRLGNLKKKIHLMGSIRLALVVGAILSLWIFRDESWQWLTGITFAYIIPFALLMWYHNKMYARKVYAETLIKLNEDELKGLDYDFSAFDGAADKISGEHSFCLDLDVFGDRSLFQSLNRTVTGFGRERLAGWLSNPLTDKKEIVKRQEAVKELATLSALRQHFYVTGIIRQDTQDTRDNDINFMDRLTQRKHKFVDSLPWKLLIWAVPVLWIVLGIAYSLDWISGSLLNIYFLITLVIAYGRAKEINALYATVNKMESIFNRYSKLMQCVEEDNFQSEELKEISGQLANEKELASHAIKRLSSYIGGLDQRFSLAGIIFNLFYLRDTRHAILLERWIQTYSDKLPLWFDALARFDALNSLGGFAFNHPEYIYPEIADTYFQMEGKALGHPLLNREVCVKNDIDIRKSPWFLIITGANMAGKSTYLRTIGVNYLLACVGAPVCAASLTVYPAHMVTSLRTSDSLASNESYFFAELKRLKMIIDRLQNGEKLFIILDEILKGTNSIDKQKGSLALMKQLVAYKACGIIATHDLVLGTLEEEFPEQIKNYRFEADIKDEELSFSYQLREGIAQNMNACFLMNKMGILFN</sequence>
<dbReference type="GO" id="GO:0006298">
    <property type="term" value="P:mismatch repair"/>
    <property type="evidence" value="ECO:0007669"/>
    <property type="project" value="InterPro"/>
</dbReference>
<protein>
    <submittedName>
        <fullName evidence="7 8">DNA mismatch repair protein MutS</fullName>
    </submittedName>
</protein>
<reference evidence="7 9" key="1">
    <citation type="submission" date="2015-09" db="EMBL/GenBank/DDBJ databases">
        <authorList>
            <consortium name="Pathogen Informatics"/>
        </authorList>
    </citation>
    <scope>NUCLEOTIDE SEQUENCE [LARGE SCALE GENOMIC DNA]</scope>
    <source>
        <strain evidence="7 9">2789STDY5608872</strain>
    </source>
</reference>
<dbReference type="GO" id="GO:0030983">
    <property type="term" value="F:mismatched DNA binding"/>
    <property type="evidence" value="ECO:0007669"/>
    <property type="project" value="InterPro"/>
</dbReference>
<keyword evidence="3" id="KW-0238">DNA-binding</keyword>
<evidence type="ECO:0000259" key="6">
    <source>
        <dbReference type="SMART" id="SM00534"/>
    </source>
</evidence>
<keyword evidence="4" id="KW-0812">Transmembrane</keyword>
<keyword evidence="4" id="KW-1133">Transmembrane helix</keyword>
<dbReference type="Gene3D" id="3.40.50.300">
    <property type="entry name" value="P-loop containing nucleotide triphosphate hydrolases"/>
    <property type="match status" value="1"/>
</dbReference>
<dbReference type="InterPro" id="IPR045076">
    <property type="entry name" value="MutS"/>
</dbReference>
<evidence type="ECO:0000256" key="4">
    <source>
        <dbReference type="SAM" id="Phobius"/>
    </source>
</evidence>
<dbReference type="InterPro" id="IPR007696">
    <property type="entry name" value="DNA_mismatch_repair_MutS_core"/>
</dbReference>
<dbReference type="SMART" id="SM00534">
    <property type="entry name" value="MUTSac"/>
    <property type="match status" value="1"/>
</dbReference>
<feature type="transmembrane region" description="Helical" evidence="4">
    <location>
        <begin position="52"/>
        <end position="72"/>
    </location>
</feature>
<dbReference type="FunFam" id="3.40.50.300:FF:001552">
    <property type="entry name" value="Mismatch repair ATPase (MutS family)"/>
    <property type="match status" value="1"/>
</dbReference>
<keyword evidence="2" id="KW-0067">ATP-binding</keyword>
<dbReference type="PANTHER" id="PTHR11361:SF99">
    <property type="entry name" value="DNA MISMATCH REPAIR PROTEIN"/>
    <property type="match status" value="1"/>
</dbReference>
<dbReference type="SMART" id="SM00533">
    <property type="entry name" value="MUTSd"/>
    <property type="match status" value="1"/>
</dbReference>
<feature type="domain" description="DNA mismatch repair proteins mutS family" evidence="6">
    <location>
        <begin position="424"/>
        <end position="595"/>
    </location>
</feature>
<dbReference type="SUPFAM" id="SSF52540">
    <property type="entry name" value="P-loop containing nucleoside triphosphate hydrolases"/>
    <property type="match status" value="1"/>
</dbReference>
<proteinExistence type="predicted"/>
<dbReference type="GO" id="GO:0140664">
    <property type="term" value="F:ATP-dependent DNA damage sensor activity"/>
    <property type="evidence" value="ECO:0007669"/>
    <property type="project" value="InterPro"/>
</dbReference>
<dbReference type="CDD" id="cd03283">
    <property type="entry name" value="ABC_MutS-like"/>
    <property type="match status" value="1"/>
</dbReference>
<dbReference type="Proteomes" id="UP000432516">
    <property type="component" value="Unassembled WGS sequence"/>
</dbReference>
<feature type="transmembrane region" description="Helical" evidence="4">
    <location>
        <begin position="238"/>
        <end position="256"/>
    </location>
</feature>
<dbReference type="Pfam" id="PF05192">
    <property type="entry name" value="MutS_III"/>
    <property type="match status" value="1"/>
</dbReference>
<keyword evidence="4" id="KW-0472">Membrane</keyword>
<dbReference type="InterPro" id="IPR027417">
    <property type="entry name" value="P-loop_NTPase"/>
</dbReference>
<feature type="domain" description="DNA mismatch repair protein MutS core" evidence="5">
    <location>
        <begin position="124"/>
        <end position="411"/>
    </location>
</feature>
<dbReference type="Pfam" id="PF00488">
    <property type="entry name" value="MutS_V"/>
    <property type="match status" value="1"/>
</dbReference>
<evidence type="ECO:0000256" key="2">
    <source>
        <dbReference type="ARBA" id="ARBA00022840"/>
    </source>
</evidence>
<evidence type="ECO:0000313" key="9">
    <source>
        <dbReference type="Proteomes" id="UP000095591"/>
    </source>
</evidence>
<dbReference type="GO" id="GO:0005524">
    <property type="term" value="F:ATP binding"/>
    <property type="evidence" value="ECO:0007669"/>
    <property type="project" value="UniProtKB-KW"/>
</dbReference>
<dbReference type="AlphaFoldDB" id="A0A173VZ78"/>
<dbReference type="PANTHER" id="PTHR11361">
    <property type="entry name" value="DNA MISMATCH REPAIR PROTEIN MUTS FAMILY MEMBER"/>
    <property type="match status" value="1"/>
</dbReference>
<evidence type="ECO:0000313" key="8">
    <source>
        <dbReference type="EMBL" id="MRZ56351.1"/>
    </source>
</evidence>
<feature type="transmembrane region" description="Helical" evidence="4">
    <location>
        <begin position="214"/>
        <end position="232"/>
    </location>
</feature>
<dbReference type="InterPro" id="IPR036187">
    <property type="entry name" value="DNA_mismatch_repair_MutS_sf"/>
</dbReference>
<reference evidence="8 10" key="2">
    <citation type="journal article" date="2019" name="Nat. Med.">
        <title>A library of human gut bacterial isolates paired with longitudinal multiomics data enables mechanistic microbiome research.</title>
        <authorList>
            <person name="Poyet M."/>
            <person name="Groussin M."/>
            <person name="Gibbons S.M."/>
            <person name="Avila-Pacheco J."/>
            <person name="Jiang X."/>
            <person name="Kearney S.M."/>
            <person name="Perrotta A.R."/>
            <person name="Berdy B."/>
            <person name="Zhao S."/>
            <person name="Lieberman T.D."/>
            <person name="Swanson P.K."/>
            <person name="Smith M."/>
            <person name="Roesemann S."/>
            <person name="Alexander J.E."/>
            <person name="Rich S.A."/>
            <person name="Livny J."/>
            <person name="Vlamakis H."/>
            <person name="Clish C."/>
            <person name="Bullock K."/>
            <person name="Deik A."/>
            <person name="Scott J."/>
            <person name="Pierce K.A."/>
            <person name="Xavier R.J."/>
            <person name="Alm E.J."/>
        </authorList>
    </citation>
    <scope>NUCLEOTIDE SEQUENCE [LARGE SCALE GENOMIC DNA]</scope>
    <source>
        <strain evidence="8 10">BIOML-A2</strain>
    </source>
</reference>
<dbReference type="InterPro" id="IPR000432">
    <property type="entry name" value="DNA_mismatch_repair_MutS_C"/>
</dbReference>
<evidence type="ECO:0000256" key="1">
    <source>
        <dbReference type="ARBA" id="ARBA00022741"/>
    </source>
</evidence>
<feature type="transmembrane region" description="Helical" evidence="4">
    <location>
        <begin position="26"/>
        <end position="46"/>
    </location>
</feature>
<evidence type="ECO:0000313" key="7">
    <source>
        <dbReference type="EMBL" id="CUN32473.1"/>
    </source>
</evidence>
<dbReference type="EMBL" id="CYXP01000012">
    <property type="protein sequence ID" value="CUN32473.1"/>
    <property type="molecule type" value="Genomic_DNA"/>
</dbReference>